<organism evidence="3 4">
    <name type="scientific">Rhodococcus rhodnii</name>
    <dbReference type="NCBI Taxonomy" id="38312"/>
    <lineage>
        <taxon>Bacteria</taxon>
        <taxon>Bacillati</taxon>
        <taxon>Actinomycetota</taxon>
        <taxon>Actinomycetes</taxon>
        <taxon>Mycobacteriales</taxon>
        <taxon>Nocardiaceae</taxon>
        <taxon>Rhodococcus</taxon>
    </lineage>
</organism>
<dbReference type="EMBL" id="QRCM01000001">
    <property type="protein sequence ID" value="TXG92241.1"/>
    <property type="molecule type" value="Genomic_DNA"/>
</dbReference>
<reference evidence="3 4" key="1">
    <citation type="submission" date="2018-07" db="EMBL/GenBank/DDBJ databases">
        <title>Genome sequence of Rhodococcus rhodnii ATCC 35071 from Rhodnius prolixus.</title>
        <authorList>
            <person name="Patel V."/>
            <person name="Vogel K.J."/>
        </authorList>
    </citation>
    <scope>NUCLEOTIDE SEQUENCE [LARGE SCALE GENOMIC DNA]</scope>
    <source>
        <strain evidence="3 4">ATCC 35071</strain>
    </source>
</reference>
<dbReference type="EMBL" id="QRCM01000001">
    <property type="protein sequence ID" value="TXG89066.1"/>
    <property type="molecule type" value="Genomic_DNA"/>
</dbReference>
<evidence type="ECO:0000313" key="2">
    <source>
        <dbReference type="EMBL" id="TXG89066.1"/>
    </source>
</evidence>
<name>A0A6P2CKC0_9NOCA</name>
<dbReference type="RefSeq" id="WP_010837423.1">
    <property type="nucleotide sequence ID" value="NZ_QRCM01000001.1"/>
</dbReference>
<comment type="caution">
    <text evidence="3">The sequence shown here is derived from an EMBL/GenBank/DDBJ whole genome shotgun (WGS) entry which is preliminary data.</text>
</comment>
<evidence type="ECO:0000313" key="3">
    <source>
        <dbReference type="EMBL" id="TXG92241.1"/>
    </source>
</evidence>
<proteinExistence type="predicted"/>
<evidence type="ECO:0000313" key="1">
    <source>
        <dbReference type="EMBL" id="TXG88321.1"/>
    </source>
</evidence>
<dbReference type="Proteomes" id="UP000471120">
    <property type="component" value="Unassembled WGS sequence"/>
</dbReference>
<gene>
    <name evidence="2" type="ORF">DW322_00925</name>
    <name evidence="3" type="ORF">DW322_21320</name>
    <name evidence="1" type="ORF">DW322_21400</name>
</gene>
<dbReference type="AlphaFoldDB" id="A0A6P2CKC0"/>
<evidence type="ECO:0000313" key="4">
    <source>
        <dbReference type="Proteomes" id="UP000471120"/>
    </source>
</evidence>
<accession>A0A6P2CKC0</accession>
<sequence length="88" mass="9789">MPIKVVHHIRGYQELRRAPGVRADLEARARRVFEAVGGAAAGYETSSRQGAARPQGRWRTSVAAVSWRARRAEVKQQRLLRAIDAARG</sequence>
<protein>
    <submittedName>
        <fullName evidence="3">Uncharacterized protein</fullName>
    </submittedName>
</protein>
<dbReference type="EMBL" id="QRCM01000002">
    <property type="protein sequence ID" value="TXG88321.1"/>
    <property type="molecule type" value="Genomic_DNA"/>
</dbReference>